<evidence type="ECO:0000256" key="3">
    <source>
        <dbReference type="SAM" id="MobiDB-lite"/>
    </source>
</evidence>
<dbReference type="SMART" id="SM00297">
    <property type="entry name" value="BROMO"/>
    <property type="match status" value="1"/>
</dbReference>
<feature type="compositionally biased region" description="Low complexity" evidence="3">
    <location>
        <begin position="319"/>
        <end position="332"/>
    </location>
</feature>
<dbReference type="PROSITE" id="PS50014">
    <property type="entry name" value="BROMODOMAIN_2"/>
    <property type="match status" value="1"/>
</dbReference>
<keyword evidence="1 2" id="KW-0103">Bromodomain</keyword>
<evidence type="ECO:0000256" key="2">
    <source>
        <dbReference type="PROSITE-ProRule" id="PRU00035"/>
    </source>
</evidence>
<dbReference type="Gene3D" id="1.20.920.10">
    <property type="entry name" value="Bromodomain-like"/>
    <property type="match status" value="1"/>
</dbReference>
<keyword evidence="6" id="KW-1185">Reference proteome</keyword>
<feature type="compositionally biased region" description="Basic and acidic residues" evidence="3">
    <location>
        <begin position="290"/>
        <end position="301"/>
    </location>
</feature>
<feature type="domain" description="Bromo" evidence="4">
    <location>
        <begin position="145"/>
        <end position="217"/>
    </location>
</feature>
<feature type="compositionally biased region" description="Acidic residues" evidence="3">
    <location>
        <begin position="302"/>
        <end position="318"/>
    </location>
</feature>
<dbReference type="PROSITE" id="PS00633">
    <property type="entry name" value="BROMODOMAIN_1"/>
    <property type="match status" value="1"/>
</dbReference>
<evidence type="ECO:0000313" key="6">
    <source>
        <dbReference type="Proteomes" id="UP000829354"/>
    </source>
</evidence>
<reference evidence="5 6" key="1">
    <citation type="submission" date="2022-04" db="EMBL/GenBank/DDBJ databases">
        <title>Chromosome-level reference genomes for two strains of Caenorhabditis briggsae: an improved platform for comparative genomics.</title>
        <authorList>
            <person name="Stevens L."/>
            <person name="Andersen E."/>
        </authorList>
    </citation>
    <scope>NUCLEOTIDE SEQUENCE [LARGE SCALE GENOMIC DNA]</scope>
    <source>
        <strain evidence="5">VX34</strain>
        <tissue evidence="5">Whole-organism</tissue>
    </source>
</reference>
<feature type="compositionally biased region" description="Low complexity" evidence="3">
    <location>
        <begin position="399"/>
        <end position="413"/>
    </location>
</feature>
<sequence length="422" mass="44603">MIYSFPDGMPTTRSANQPAPKRALTPDSDDGEEDDFVKKPSGRGRGGRGRGRGGRGRGRGGGATASDESSSGEGSSARGGRGRGRGSGRGGRGRAAKDGQPSAKRGRKKRAAASDSEDEGNVDSDHLQDELKKCLKLLKEFEKGSHSGYTFPFRTPVDTVALGLTDYHEIIKKPMDMSTMKKKIVGEEYDNAGEFKEDFKLMINNCLSYNNDGDPVSDMAIKFRKAFAAKWNKVFPDEKDNFAGEEGSDNGSGDEADQVESDGEDAEKDESVKVTETANTEKPGEAVAKTGDDSADRRRDAEEDESSDEEDGLDEEEATATSTSATTTATTVAEKKASPTPAAQVATSSEPVVAEAQATSSEAQATSFEVQDTSSEAQAVNNETVNAEDQPKPETVEVSAAAASEPASHAADSTTEADSTHV</sequence>
<feature type="compositionally biased region" description="Low complexity" evidence="3">
    <location>
        <begin position="352"/>
        <end position="366"/>
    </location>
</feature>
<gene>
    <name evidence="5" type="ORF">L5515_016087</name>
</gene>
<accession>A0AAE9FB71</accession>
<evidence type="ECO:0000256" key="1">
    <source>
        <dbReference type="ARBA" id="ARBA00023117"/>
    </source>
</evidence>
<evidence type="ECO:0000313" key="5">
    <source>
        <dbReference type="EMBL" id="UMM38710.1"/>
    </source>
</evidence>
<dbReference type="InterPro" id="IPR001487">
    <property type="entry name" value="Bromodomain"/>
</dbReference>
<dbReference type="SUPFAM" id="SSF47370">
    <property type="entry name" value="Bromodomain"/>
    <property type="match status" value="1"/>
</dbReference>
<name>A0AAE9FB71_CAEBR</name>
<dbReference type="Pfam" id="PF00439">
    <property type="entry name" value="Bromodomain"/>
    <property type="match status" value="1"/>
</dbReference>
<feature type="compositionally biased region" description="Acidic residues" evidence="3">
    <location>
        <begin position="246"/>
        <end position="268"/>
    </location>
</feature>
<proteinExistence type="predicted"/>
<dbReference type="EMBL" id="CP092625">
    <property type="protein sequence ID" value="UMM38710.1"/>
    <property type="molecule type" value="Genomic_DNA"/>
</dbReference>
<dbReference type="InterPro" id="IPR018359">
    <property type="entry name" value="Bromodomain_CS"/>
</dbReference>
<feature type="compositionally biased region" description="Basic residues" evidence="3">
    <location>
        <begin position="40"/>
        <end position="58"/>
    </location>
</feature>
<feature type="compositionally biased region" description="Polar residues" evidence="3">
    <location>
        <begin position="367"/>
        <end position="387"/>
    </location>
</feature>
<feature type="compositionally biased region" description="Basic residues" evidence="3">
    <location>
        <begin position="80"/>
        <end position="94"/>
    </location>
</feature>
<feature type="region of interest" description="Disordered" evidence="3">
    <location>
        <begin position="1"/>
        <end position="126"/>
    </location>
</feature>
<dbReference type="PANTHER" id="PTHR22880:SF241">
    <property type="entry name" value="BROMO DOMAIN-CONTAINING PROTEIN"/>
    <property type="match status" value="1"/>
</dbReference>
<feature type="region of interest" description="Disordered" evidence="3">
    <location>
        <begin position="238"/>
        <end position="422"/>
    </location>
</feature>
<dbReference type="PRINTS" id="PR00503">
    <property type="entry name" value="BROMODOMAIN"/>
</dbReference>
<evidence type="ECO:0000259" key="4">
    <source>
        <dbReference type="PROSITE" id="PS50014"/>
    </source>
</evidence>
<protein>
    <recommendedName>
        <fullName evidence="4">Bromo domain-containing protein</fullName>
    </recommendedName>
</protein>
<dbReference type="AlphaFoldDB" id="A0AAE9FB71"/>
<dbReference type="PANTHER" id="PTHR22880">
    <property type="entry name" value="FALZ-RELATED BROMODOMAIN-CONTAINING PROTEINS"/>
    <property type="match status" value="1"/>
</dbReference>
<feature type="compositionally biased region" description="Low complexity" evidence="3">
    <location>
        <begin position="64"/>
        <end position="78"/>
    </location>
</feature>
<organism evidence="5 6">
    <name type="scientific">Caenorhabditis briggsae</name>
    <dbReference type="NCBI Taxonomy" id="6238"/>
    <lineage>
        <taxon>Eukaryota</taxon>
        <taxon>Metazoa</taxon>
        <taxon>Ecdysozoa</taxon>
        <taxon>Nematoda</taxon>
        <taxon>Chromadorea</taxon>
        <taxon>Rhabditida</taxon>
        <taxon>Rhabditina</taxon>
        <taxon>Rhabditomorpha</taxon>
        <taxon>Rhabditoidea</taxon>
        <taxon>Rhabditidae</taxon>
        <taxon>Peloderinae</taxon>
        <taxon>Caenorhabditis</taxon>
    </lineage>
</organism>
<dbReference type="InterPro" id="IPR050935">
    <property type="entry name" value="Bromo_chromatin_reader"/>
</dbReference>
<dbReference type="InterPro" id="IPR036427">
    <property type="entry name" value="Bromodomain-like_sf"/>
</dbReference>
<dbReference type="Proteomes" id="UP000829354">
    <property type="component" value="Chromosome X"/>
</dbReference>